<feature type="region of interest" description="Disordered" evidence="1">
    <location>
        <begin position="199"/>
        <end position="218"/>
    </location>
</feature>
<evidence type="ECO:0008006" key="4">
    <source>
        <dbReference type="Google" id="ProtNLM"/>
    </source>
</evidence>
<evidence type="ECO:0000256" key="1">
    <source>
        <dbReference type="SAM" id="MobiDB-lite"/>
    </source>
</evidence>
<protein>
    <recommendedName>
        <fullName evidence="4">Rhythmically expressed gene 5 protein</fullName>
    </recommendedName>
</protein>
<dbReference type="EMBL" id="GEBQ01006969">
    <property type="protein sequence ID" value="JAT33008.1"/>
    <property type="molecule type" value="Transcribed_RNA"/>
</dbReference>
<feature type="non-terminal residue" evidence="3">
    <location>
        <position position="1"/>
    </location>
</feature>
<accession>A0A1B6MAR8</accession>
<feature type="signal peptide" evidence="2">
    <location>
        <begin position="1"/>
        <end position="24"/>
    </location>
</feature>
<evidence type="ECO:0000313" key="3">
    <source>
        <dbReference type="EMBL" id="JAT33008.1"/>
    </source>
</evidence>
<evidence type="ECO:0000256" key="2">
    <source>
        <dbReference type="SAM" id="SignalP"/>
    </source>
</evidence>
<feature type="chain" id="PRO_5008588107" description="Rhythmically expressed gene 5 protein" evidence="2">
    <location>
        <begin position="25"/>
        <end position="218"/>
    </location>
</feature>
<reference evidence="3" key="1">
    <citation type="submission" date="2015-11" db="EMBL/GenBank/DDBJ databases">
        <title>De novo transcriptome assembly of four potential Pierce s Disease insect vectors from Arizona vineyards.</title>
        <authorList>
            <person name="Tassone E.E."/>
        </authorList>
    </citation>
    <scope>NUCLEOTIDE SEQUENCE</scope>
</reference>
<dbReference type="AlphaFoldDB" id="A0A1B6MAR8"/>
<name>A0A1B6MAR8_9HEMI</name>
<proteinExistence type="predicted"/>
<keyword evidence="2" id="KW-0732">Signal</keyword>
<feature type="compositionally biased region" description="Polar residues" evidence="1">
    <location>
        <begin position="207"/>
        <end position="218"/>
    </location>
</feature>
<sequence length="218" mass="24166">EHTRAAPSQCTMDILVCRVCLALALLGTAAPSAIPMWEFLSRGEKMSHLYNMFAKQVTDRCDSSTMPDCNKVLMVYGLSNLAKMGDESLDKMDPYQRGAMDIIWDSMMKGSYKTLDSQSAHSDPFENEPVTSDNHLEAASSNVEQFAGSPHYVMGPMVVRVYPDGRPVPGDAAKPLPRDEDAEEFLAMRSKPVPTMVELLSHKQPRTESQPRIAQPTQ</sequence>
<gene>
    <name evidence="3" type="ORF">g.6121</name>
</gene>
<organism evidence="3">
    <name type="scientific">Graphocephala atropunctata</name>
    <dbReference type="NCBI Taxonomy" id="36148"/>
    <lineage>
        <taxon>Eukaryota</taxon>
        <taxon>Metazoa</taxon>
        <taxon>Ecdysozoa</taxon>
        <taxon>Arthropoda</taxon>
        <taxon>Hexapoda</taxon>
        <taxon>Insecta</taxon>
        <taxon>Pterygota</taxon>
        <taxon>Neoptera</taxon>
        <taxon>Paraneoptera</taxon>
        <taxon>Hemiptera</taxon>
        <taxon>Auchenorrhyncha</taxon>
        <taxon>Membracoidea</taxon>
        <taxon>Cicadellidae</taxon>
        <taxon>Cicadellinae</taxon>
        <taxon>Cicadellini</taxon>
        <taxon>Graphocephala</taxon>
    </lineage>
</organism>